<proteinExistence type="predicted"/>
<dbReference type="Proteomes" id="UP000540909">
    <property type="component" value="Unassembled WGS sequence"/>
</dbReference>
<evidence type="ECO:0000313" key="1">
    <source>
        <dbReference type="EMBL" id="MBB4235835.1"/>
    </source>
</evidence>
<accession>A0A7W6R2Z0</accession>
<reference evidence="1 2" key="1">
    <citation type="submission" date="2020-08" db="EMBL/GenBank/DDBJ databases">
        <title>Genomic Encyclopedia of Type Strains, Phase IV (KMG-V): Genome sequencing to study the core and pangenomes of soil and plant-associated prokaryotes.</title>
        <authorList>
            <person name="Whitman W."/>
        </authorList>
    </citation>
    <scope>NUCLEOTIDE SEQUENCE [LARGE SCALE GENOMIC DNA]</scope>
    <source>
        <strain evidence="1 2">SEMIA 4089</strain>
    </source>
</reference>
<organism evidence="1 2">
    <name type="scientific">Rhizobium esperanzae</name>
    <dbReference type="NCBI Taxonomy" id="1967781"/>
    <lineage>
        <taxon>Bacteria</taxon>
        <taxon>Pseudomonadati</taxon>
        <taxon>Pseudomonadota</taxon>
        <taxon>Alphaproteobacteria</taxon>
        <taxon>Hyphomicrobiales</taxon>
        <taxon>Rhizobiaceae</taxon>
        <taxon>Rhizobium/Agrobacterium group</taxon>
        <taxon>Rhizobium</taxon>
    </lineage>
</organism>
<evidence type="ECO:0000313" key="2">
    <source>
        <dbReference type="Proteomes" id="UP000540909"/>
    </source>
</evidence>
<comment type="caution">
    <text evidence="1">The sequence shown here is derived from an EMBL/GenBank/DDBJ whole genome shotgun (WGS) entry which is preliminary data.</text>
</comment>
<gene>
    <name evidence="1" type="ORF">GGD57_002409</name>
</gene>
<dbReference type="EMBL" id="JACIFY010000007">
    <property type="protein sequence ID" value="MBB4235835.1"/>
    <property type="molecule type" value="Genomic_DNA"/>
</dbReference>
<dbReference type="AlphaFoldDB" id="A0A7W6R2Z0"/>
<protein>
    <submittedName>
        <fullName evidence="1">Uncharacterized protein</fullName>
    </submittedName>
</protein>
<sequence length="57" mass="6445">MTYLATLKRGAGSGIDNRNLQVIEHIRETRRLYQPCRADSLQLADGSIEHCKISVFV</sequence>
<name>A0A7W6R2Z0_9HYPH</name>